<reference evidence="4" key="1">
    <citation type="submission" date="2019-09" db="EMBL/GenBank/DDBJ databases">
        <title>Mumia zhuanghuii sp. nov. isolated from the intestinal contents of plateau pika (Ochotona curzoniae) in the Qinghai-Tibet plateau of China.</title>
        <authorList>
            <person name="Tian Z."/>
        </authorList>
    </citation>
    <scope>NUCLEOTIDE SEQUENCE [LARGE SCALE GENOMIC DNA]</scope>
    <source>
        <strain evidence="4">L-033</strain>
    </source>
</reference>
<dbReference type="AlphaFoldDB" id="A0A5N0T843"/>
<accession>A0A5N0T843</accession>
<keyword evidence="2" id="KW-0812">Transmembrane</keyword>
<keyword evidence="2" id="KW-0472">Membrane</keyword>
<feature type="compositionally biased region" description="Pro residues" evidence="1">
    <location>
        <begin position="9"/>
        <end position="24"/>
    </location>
</feature>
<sequence>MTDPSGTPNTPPPAYPAAPAPAPGVPAAGAPAPGAPVPGKTMGIVALILAFFVQIVGLILGIVALVQSRKAGVKNTPAVWAIILSIVFMVIWTIVGIVIAIGIGAAADLYQQCLDMGGGTQIIDGIQVTCN</sequence>
<gene>
    <name evidence="3" type="ORF">F6B40_14970</name>
</gene>
<evidence type="ECO:0000256" key="1">
    <source>
        <dbReference type="SAM" id="MobiDB-lite"/>
    </source>
</evidence>
<feature type="transmembrane region" description="Helical" evidence="2">
    <location>
        <begin position="78"/>
        <end position="107"/>
    </location>
</feature>
<name>A0A5N0T843_9MICO</name>
<keyword evidence="4" id="KW-1185">Reference proteome</keyword>
<comment type="caution">
    <text evidence="3">The sequence shown here is derived from an EMBL/GenBank/DDBJ whole genome shotgun (WGS) entry which is preliminary data.</text>
</comment>
<dbReference type="RefSeq" id="WP_150895453.1">
    <property type="nucleotide sequence ID" value="NZ_VYUY01000022.1"/>
</dbReference>
<evidence type="ECO:0000256" key="2">
    <source>
        <dbReference type="SAM" id="Phobius"/>
    </source>
</evidence>
<evidence type="ECO:0000313" key="3">
    <source>
        <dbReference type="EMBL" id="KAA9129986.1"/>
    </source>
</evidence>
<feature type="region of interest" description="Disordered" evidence="1">
    <location>
        <begin position="1"/>
        <end position="31"/>
    </location>
</feature>
<dbReference type="Proteomes" id="UP000326838">
    <property type="component" value="Unassembled WGS sequence"/>
</dbReference>
<evidence type="ECO:0000313" key="4">
    <source>
        <dbReference type="Proteomes" id="UP000326838"/>
    </source>
</evidence>
<organism evidence="3 4">
    <name type="scientific">Microbacterium caowuchunii</name>
    <dbReference type="NCBI Taxonomy" id="2614638"/>
    <lineage>
        <taxon>Bacteria</taxon>
        <taxon>Bacillati</taxon>
        <taxon>Actinomycetota</taxon>
        <taxon>Actinomycetes</taxon>
        <taxon>Micrococcales</taxon>
        <taxon>Microbacteriaceae</taxon>
        <taxon>Microbacterium</taxon>
    </lineage>
</organism>
<feature type="transmembrane region" description="Helical" evidence="2">
    <location>
        <begin position="44"/>
        <end position="66"/>
    </location>
</feature>
<dbReference type="EMBL" id="VYUY01000022">
    <property type="protein sequence ID" value="KAA9129986.1"/>
    <property type="molecule type" value="Genomic_DNA"/>
</dbReference>
<keyword evidence="2" id="KW-1133">Transmembrane helix</keyword>
<protein>
    <submittedName>
        <fullName evidence="3">DUF4190 domain-containing protein</fullName>
    </submittedName>
</protein>
<proteinExistence type="predicted"/>